<keyword evidence="2" id="KW-1185">Reference proteome</keyword>
<dbReference type="Proteomes" id="UP000224898">
    <property type="component" value="Segment"/>
</dbReference>
<accession>A0A1J0GVS6</accession>
<dbReference type="RefSeq" id="YP_009831752.1">
    <property type="nucleotide sequence ID" value="NC_048650.1"/>
</dbReference>
<proteinExistence type="predicted"/>
<dbReference type="GeneID" id="55601441"/>
<sequence>MLHIYAYASHPHWGEGRVISHPVWSVLVGGEVVNFLPDKKEFAILVPMDELTQH</sequence>
<dbReference type="EMBL" id="KX925554">
    <property type="protein sequence ID" value="APC46289.1"/>
    <property type="molecule type" value="Genomic_DNA"/>
</dbReference>
<name>A0A1J0GVS6_9CAUD</name>
<evidence type="ECO:0000313" key="2">
    <source>
        <dbReference type="Proteomes" id="UP000224898"/>
    </source>
</evidence>
<evidence type="ECO:0000313" key="1">
    <source>
        <dbReference type="EMBL" id="APC46289.1"/>
    </source>
</evidence>
<reference evidence="1 2" key="1">
    <citation type="submission" date="2016-09" db="EMBL/GenBank/DDBJ databases">
        <title>Complete Genome Sequence of Streptomyces 5a phage BRock.</title>
        <authorList>
            <person name="Crossman A."/>
            <person name="Baron S."/>
            <person name="Jamdagni P."/>
            <person name="Khatri P."/>
            <person name="Sharma D."/>
            <person name="Pandey M."/>
            <person name="Goyal S."/>
            <person name="Kumar S."/>
            <person name="Phogat A."/>
            <person name="Chawla G."/>
            <person name="Pasricha M."/>
            <person name="Gupta K."/>
            <person name="Bazzad D."/>
            <person name="Aggarwal V."/>
            <person name="Poughat A."/>
            <person name="Singh K."/>
            <person name="Rana P."/>
            <person name="Gautam R."/>
            <person name="Sharma V."/>
            <person name="Tyagi D."/>
            <person name="Shahi A."/>
            <person name="Jangra N."/>
            <person name="Malik M."/>
            <person name="Sidhu P.K."/>
            <person name="Malik S."/>
            <person name="Ghalyan Y."/>
            <person name="Sharma S.S."/>
            <person name="Malik A."/>
            <person name="Chuttani R."/>
            <person name="Bamal N."/>
            <person name="Bhadula D."/>
            <person name="Batra A."/>
            <person name="Temple L."/>
            <person name="Nehra K."/>
        </authorList>
    </citation>
    <scope>NUCLEOTIDE SEQUENCE [LARGE SCALE GENOMIC DNA]</scope>
</reference>
<organism evidence="1 2">
    <name type="scientific">Streptomyces phage BRock</name>
    <dbReference type="NCBI Taxonomy" id="1913591"/>
    <lineage>
        <taxon>Viruses</taxon>
        <taxon>Duplodnaviria</taxon>
        <taxon>Heunggongvirae</taxon>
        <taxon>Uroviricota</taxon>
        <taxon>Caudoviricetes</taxon>
        <taxon>Borockvirus</taxon>
        <taxon>Borockvirus brock</taxon>
    </lineage>
</organism>
<protein>
    <submittedName>
        <fullName evidence="1">Uncharacterized protein</fullName>
    </submittedName>
</protein>
<dbReference type="KEGG" id="vg:55601441"/>